<sequence length="285" mass="30980">MRPPYVTDALLDDFITRALSEDLGDGDHSTLSCIPASSEQSAYLLVKEAGVIAGMELAPLVFRKLDPNMHIEMLAKDGQQVAKGDVIMRLQGKVQAILSGERLLLNCMQRMSGIATKTAQLNSLIAGTGANLLDTRKTTPNMRMLEKWAVLIGGGVNHRYGLYDMIMLKDNHIDFAGGITQAVRATQNYLKSQNLNLKIEVETRNLQEVKEAVAVGGVDRIMLDNMSVEEMTEAVKYIDGRSETEASGGITESSIRPVAETGVDFISVGALTHSIKSLDISLKAE</sequence>
<dbReference type="SUPFAM" id="SSF51690">
    <property type="entry name" value="Nicotinate/Quinolinate PRTase C-terminal domain-like"/>
    <property type="match status" value="1"/>
</dbReference>
<evidence type="ECO:0000259" key="11">
    <source>
        <dbReference type="Pfam" id="PF02749"/>
    </source>
</evidence>
<dbReference type="InterPro" id="IPR037128">
    <property type="entry name" value="Quinolinate_PRibosylTase_N_sf"/>
</dbReference>
<keyword evidence="5" id="KW-0662">Pyridine nucleotide biosynthesis</keyword>
<evidence type="ECO:0000256" key="7">
    <source>
        <dbReference type="ARBA" id="ARBA00022679"/>
    </source>
</evidence>
<dbReference type="InterPro" id="IPR002638">
    <property type="entry name" value="Quinolinate_PRibosylTrfase_C"/>
</dbReference>
<dbReference type="InterPro" id="IPR022412">
    <property type="entry name" value="Quinolinate_PRibosylTrfase_N"/>
</dbReference>
<dbReference type="PIRSF" id="PIRSF006250">
    <property type="entry name" value="NadC_ModD"/>
    <property type="match status" value="1"/>
</dbReference>
<evidence type="ECO:0000313" key="12">
    <source>
        <dbReference type="EMBL" id="GHE55922.1"/>
    </source>
</evidence>
<evidence type="ECO:0000256" key="8">
    <source>
        <dbReference type="ARBA" id="ARBA00033102"/>
    </source>
</evidence>
<reference evidence="13" key="1">
    <citation type="journal article" date="2019" name="Int. J. Syst. Evol. Microbiol.">
        <title>The Global Catalogue of Microorganisms (GCM) 10K type strain sequencing project: providing services to taxonomists for standard genome sequencing and annotation.</title>
        <authorList>
            <consortium name="The Broad Institute Genomics Platform"/>
            <consortium name="The Broad Institute Genome Sequencing Center for Infectious Disease"/>
            <person name="Wu L."/>
            <person name="Ma J."/>
        </authorList>
    </citation>
    <scope>NUCLEOTIDE SEQUENCE [LARGE SCALE GENOMIC DNA]</scope>
    <source>
        <strain evidence="13">CGMCC 1.15111</strain>
    </source>
</reference>
<dbReference type="Gene3D" id="3.20.20.70">
    <property type="entry name" value="Aldolase class I"/>
    <property type="match status" value="1"/>
</dbReference>
<feature type="domain" description="Quinolinate phosphoribosyl transferase C-terminal" evidence="10">
    <location>
        <begin position="114"/>
        <end position="283"/>
    </location>
</feature>
<dbReference type="PANTHER" id="PTHR32179:SF3">
    <property type="entry name" value="NICOTINATE-NUCLEOTIDE PYROPHOSPHORYLASE [CARBOXYLATING]"/>
    <property type="match status" value="1"/>
</dbReference>
<dbReference type="SUPFAM" id="SSF54675">
    <property type="entry name" value="Nicotinate/Quinolinate PRTase N-terminal domain-like"/>
    <property type="match status" value="1"/>
</dbReference>
<evidence type="ECO:0000256" key="4">
    <source>
        <dbReference type="ARBA" id="ARBA00011944"/>
    </source>
</evidence>
<dbReference type="CDD" id="cd01572">
    <property type="entry name" value="QPRTase"/>
    <property type="match status" value="1"/>
</dbReference>
<dbReference type="EC" id="2.4.2.19" evidence="4"/>
<keyword evidence="7 9" id="KW-0808">Transferase</keyword>
<dbReference type="InterPro" id="IPR013785">
    <property type="entry name" value="Aldolase_TIM"/>
</dbReference>
<dbReference type="EMBL" id="BNAG01000001">
    <property type="protein sequence ID" value="GHE55922.1"/>
    <property type="molecule type" value="Genomic_DNA"/>
</dbReference>
<comment type="caution">
    <text evidence="12">The sequence shown here is derived from an EMBL/GenBank/DDBJ whole genome shotgun (WGS) entry which is preliminary data.</text>
</comment>
<comment type="function">
    <text evidence="1">Involved in the catabolism of quinolinic acid (QA).</text>
</comment>
<accession>A0ABQ3I5C7</accession>
<gene>
    <name evidence="12" type="ORF">GCM10011340_08390</name>
</gene>
<dbReference type="RefSeq" id="WP_189628926.1">
    <property type="nucleotide sequence ID" value="NZ_BNAG01000001.1"/>
</dbReference>
<organism evidence="12 13">
    <name type="scientific">Roseivirga thermotolerans</name>
    <dbReference type="NCBI Taxonomy" id="1758176"/>
    <lineage>
        <taxon>Bacteria</taxon>
        <taxon>Pseudomonadati</taxon>
        <taxon>Bacteroidota</taxon>
        <taxon>Cytophagia</taxon>
        <taxon>Cytophagales</taxon>
        <taxon>Roseivirgaceae</taxon>
        <taxon>Roseivirga</taxon>
    </lineage>
</organism>
<dbReference type="Pfam" id="PF01729">
    <property type="entry name" value="QRPTase_C"/>
    <property type="match status" value="1"/>
</dbReference>
<dbReference type="PANTHER" id="PTHR32179">
    <property type="entry name" value="NICOTINATE-NUCLEOTIDE PYROPHOSPHORYLASE [CARBOXYLATING]"/>
    <property type="match status" value="1"/>
</dbReference>
<dbReference type="InterPro" id="IPR004393">
    <property type="entry name" value="NadC"/>
</dbReference>
<evidence type="ECO:0000256" key="2">
    <source>
        <dbReference type="ARBA" id="ARBA00004893"/>
    </source>
</evidence>
<proteinExistence type="inferred from homology"/>
<name>A0ABQ3I5C7_9BACT</name>
<dbReference type="Proteomes" id="UP000658258">
    <property type="component" value="Unassembled WGS sequence"/>
</dbReference>
<evidence type="ECO:0000313" key="13">
    <source>
        <dbReference type="Proteomes" id="UP000658258"/>
    </source>
</evidence>
<evidence type="ECO:0000256" key="6">
    <source>
        <dbReference type="ARBA" id="ARBA00022676"/>
    </source>
</evidence>
<dbReference type="NCBIfam" id="TIGR00078">
    <property type="entry name" value="nadC"/>
    <property type="match status" value="1"/>
</dbReference>
<evidence type="ECO:0000256" key="1">
    <source>
        <dbReference type="ARBA" id="ARBA00003237"/>
    </source>
</evidence>
<dbReference type="InterPro" id="IPR036068">
    <property type="entry name" value="Nicotinate_pribotase-like_C"/>
</dbReference>
<keyword evidence="13" id="KW-1185">Reference proteome</keyword>
<comment type="pathway">
    <text evidence="2">Cofactor biosynthesis; NAD(+) biosynthesis; nicotinate D-ribonucleotide from quinolinate: step 1/1.</text>
</comment>
<dbReference type="Gene3D" id="3.90.1170.20">
    <property type="entry name" value="Quinolinate phosphoribosyl transferase, N-terminal domain"/>
    <property type="match status" value="1"/>
</dbReference>
<dbReference type="InterPro" id="IPR027277">
    <property type="entry name" value="NadC/ModD"/>
</dbReference>
<evidence type="ECO:0000256" key="5">
    <source>
        <dbReference type="ARBA" id="ARBA00022642"/>
    </source>
</evidence>
<feature type="domain" description="Quinolinate phosphoribosyl transferase N-terminal" evidence="11">
    <location>
        <begin position="27"/>
        <end position="112"/>
    </location>
</feature>
<protein>
    <recommendedName>
        <fullName evidence="4">nicotinate-nucleotide diphosphorylase (carboxylating)</fullName>
        <ecNumber evidence="4">2.4.2.19</ecNumber>
    </recommendedName>
    <alternativeName>
        <fullName evidence="8">Quinolinate phosphoribosyltransferase [decarboxylating]</fullName>
    </alternativeName>
</protein>
<evidence type="ECO:0000259" key="10">
    <source>
        <dbReference type="Pfam" id="PF01729"/>
    </source>
</evidence>
<keyword evidence="6 9" id="KW-0328">Glycosyltransferase</keyword>
<evidence type="ECO:0000256" key="9">
    <source>
        <dbReference type="PIRNR" id="PIRNR006250"/>
    </source>
</evidence>
<dbReference type="Pfam" id="PF02749">
    <property type="entry name" value="QRPTase_N"/>
    <property type="match status" value="1"/>
</dbReference>
<comment type="similarity">
    <text evidence="3 9">Belongs to the NadC/ModD family.</text>
</comment>
<evidence type="ECO:0000256" key="3">
    <source>
        <dbReference type="ARBA" id="ARBA00009400"/>
    </source>
</evidence>